<name>A0A0G4I9N9_9ALVE</name>
<dbReference type="VEuPathDB" id="CryptoDB:Cvel_2033"/>
<accession>A0A0G4I9N9</accession>
<organism evidence="1">
    <name type="scientific">Chromera velia CCMP2878</name>
    <dbReference type="NCBI Taxonomy" id="1169474"/>
    <lineage>
        <taxon>Eukaryota</taxon>
        <taxon>Sar</taxon>
        <taxon>Alveolata</taxon>
        <taxon>Colpodellida</taxon>
        <taxon>Chromeraceae</taxon>
        <taxon>Chromera</taxon>
    </lineage>
</organism>
<sequence length="81" mass="8982">MLGLEPLRLIESRLVTAKGSIRGVRRLFGGVRVMIVGDLNQLPTVRKTPLYITSLKSPDVIDESRPGGTRAWVYLESGFNL</sequence>
<proteinExistence type="predicted"/>
<protein>
    <recommendedName>
        <fullName evidence="2">ATP-dependent DNA helicase</fullName>
    </recommendedName>
</protein>
<gene>
    <name evidence="1" type="ORF">Cvel_2033</name>
</gene>
<evidence type="ECO:0008006" key="2">
    <source>
        <dbReference type="Google" id="ProtNLM"/>
    </source>
</evidence>
<dbReference type="AlphaFoldDB" id="A0A0G4I9N9"/>
<evidence type="ECO:0000313" key="1">
    <source>
        <dbReference type="EMBL" id="CEM53729.1"/>
    </source>
</evidence>
<dbReference type="EMBL" id="CDMZ01005721">
    <property type="protein sequence ID" value="CEM53729.1"/>
    <property type="molecule type" value="Genomic_DNA"/>
</dbReference>
<reference evidence="1" key="1">
    <citation type="submission" date="2014-11" db="EMBL/GenBank/DDBJ databases">
        <authorList>
            <person name="Otto D Thomas"/>
            <person name="Naeem Raeece"/>
        </authorList>
    </citation>
    <scope>NUCLEOTIDE SEQUENCE</scope>
</reference>